<evidence type="ECO:0000259" key="2">
    <source>
        <dbReference type="Pfam" id="PF00586"/>
    </source>
</evidence>
<dbReference type="RefSeq" id="WP_105935236.1">
    <property type="nucleotide sequence ID" value="NZ_PVNP01000160.1"/>
</dbReference>
<dbReference type="GO" id="GO:0051604">
    <property type="term" value="P:protein maturation"/>
    <property type="evidence" value="ECO:0007669"/>
    <property type="project" value="TreeGrafter"/>
</dbReference>
<dbReference type="InterPro" id="IPR010918">
    <property type="entry name" value="PurM-like_C_dom"/>
</dbReference>
<dbReference type="Proteomes" id="UP000238949">
    <property type="component" value="Unassembled WGS sequence"/>
</dbReference>
<name>A0A2S9V8K6_9ALTE</name>
<dbReference type="Gene3D" id="3.90.650.10">
    <property type="entry name" value="PurM-like C-terminal domain"/>
    <property type="match status" value="1"/>
</dbReference>
<dbReference type="PANTHER" id="PTHR30303:SF0">
    <property type="entry name" value="CARBAMOYL DEHYDRATASE HYPE"/>
    <property type="match status" value="1"/>
</dbReference>
<evidence type="ECO:0000313" key="4">
    <source>
        <dbReference type="EMBL" id="PRO72801.1"/>
    </source>
</evidence>
<gene>
    <name evidence="4" type="primary">hypE</name>
    <name evidence="4" type="ORF">C6Y40_14700</name>
</gene>
<protein>
    <submittedName>
        <fullName evidence="4">Hydrogenase expression/formation protein HypE</fullName>
    </submittedName>
</protein>
<dbReference type="PANTHER" id="PTHR30303">
    <property type="entry name" value="HYDROGENASE ISOENZYMES FORMATION PROTEIN HYPE"/>
    <property type="match status" value="1"/>
</dbReference>
<evidence type="ECO:0000256" key="1">
    <source>
        <dbReference type="ARBA" id="ARBA00006243"/>
    </source>
</evidence>
<accession>A0A2S9V8K6</accession>
<dbReference type="EMBL" id="PVNP01000160">
    <property type="protein sequence ID" value="PRO72801.1"/>
    <property type="molecule type" value="Genomic_DNA"/>
</dbReference>
<dbReference type="PIRSF" id="PIRSF005644">
    <property type="entry name" value="Hdrgns_mtr_HypE"/>
    <property type="match status" value="1"/>
</dbReference>
<dbReference type="InterPro" id="IPR011854">
    <property type="entry name" value="HypE"/>
</dbReference>
<dbReference type="NCBIfam" id="TIGR02124">
    <property type="entry name" value="hypE"/>
    <property type="match status" value="1"/>
</dbReference>
<dbReference type="SUPFAM" id="SSF56042">
    <property type="entry name" value="PurM C-terminal domain-like"/>
    <property type="match status" value="1"/>
</dbReference>
<comment type="similarity">
    <text evidence="1">Belongs to the HypE family.</text>
</comment>
<dbReference type="InterPro" id="IPR036921">
    <property type="entry name" value="PurM-like_N_sf"/>
</dbReference>
<proteinExistence type="inferred from homology"/>
<dbReference type="AlphaFoldDB" id="A0A2S9V8K6"/>
<evidence type="ECO:0000313" key="5">
    <source>
        <dbReference type="Proteomes" id="UP000238949"/>
    </source>
</evidence>
<feature type="domain" description="PurM-like N-terminal" evidence="2">
    <location>
        <begin position="52"/>
        <end position="161"/>
    </location>
</feature>
<organism evidence="4 5">
    <name type="scientific">Alteromonas alba</name>
    <dbReference type="NCBI Taxonomy" id="2079529"/>
    <lineage>
        <taxon>Bacteria</taxon>
        <taxon>Pseudomonadati</taxon>
        <taxon>Pseudomonadota</taxon>
        <taxon>Gammaproteobacteria</taxon>
        <taxon>Alteromonadales</taxon>
        <taxon>Alteromonadaceae</taxon>
        <taxon>Alteromonas/Salinimonas group</taxon>
        <taxon>Alteromonas</taxon>
    </lineage>
</organism>
<comment type="caution">
    <text evidence="4">The sequence shown here is derived from an EMBL/GenBank/DDBJ whole genome shotgun (WGS) entry which is preliminary data.</text>
</comment>
<dbReference type="CDD" id="cd02197">
    <property type="entry name" value="HypE"/>
    <property type="match status" value="1"/>
</dbReference>
<dbReference type="Pfam" id="PF02769">
    <property type="entry name" value="AIRS_C"/>
    <property type="match status" value="1"/>
</dbReference>
<reference evidence="5" key="1">
    <citation type="journal article" date="2020" name="Int. J. Syst. Evol. Microbiol.">
        <title>Alteromonas alba sp. nov., a marine bacterium isolated from the seawater of the West Pacific Ocean.</title>
        <authorList>
            <person name="Sun C."/>
            <person name="Wu Y.-H."/>
            <person name="Xamxidin M."/>
            <person name="Cheng H."/>
            <person name="Xu X.-W."/>
        </authorList>
    </citation>
    <scope>NUCLEOTIDE SEQUENCE [LARGE SCALE GENOMIC DNA]</scope>
    <source>
        <strain evidence="5">190</strain>
    </source>
</reference>
<sequence length="350" mass="37488">MKGIERNNRASSEPLDTDTIRLAQGNGGILTKKLINDVFKNTANKELDLLHDAASVTFAGPFLSMTTDSFVVSPYTFPGGNVGALSIYGTVNDLAVVGATPRYISTAFIIEEGFSMTALKEVVHKMHQAAVETNVAIITGDTKVVPKGFGGGVYINTTGVGDSQETPIWDTSLIRPGDHVLVSGSVGDHGACVLLAREDYGLHGQFKSDCASVFPLVNAIRDLEGVRFVRDPTRGGLSVLLHDVATETGFNIELIENNIPVRPEVASVCDILGFDPFVLACEGRVIAIVSPDISSEVLTHWRGIKNGENAQHIGVITENTGLKGRVSIITPMGGRRFMSELEDEPLPRIC</sequence>
<dbReference type="SUPFAM" id="SSF55326">
    <property type="entry name" value="PurM N-terminal domain-like"/>
    <property type="match status" value="1"/>
</dbReference>
<dbReference type="Pfam" id="PF00586">
    <property type="entry name" value="AIRS"/>
    <property type="match status" value="1"/>
</dbReference>
<evidence type="ECO:0000259" key="3">
    <source>
        <dbReference type="Pfam" id="PF02769"/>
    </source>
</evidence>
<dbReference type="InterPro" id="IPR016188">
    <property type="entry name" value="PurM-like_N"/>
</dbReference>
<dbReference type="InterPro" id="IPR036676">
    <property type="entry name" value="PurM-like_C_sf"/>
</dbReference>
<keyword evidence="5" id="KW-1185">Reference proteome</keyword>
<dbReference type="OrthoDB" id="9801934at2"/>
<dbReference type="Gene3D" id="3.30.1330.10">
    <property type="entry name" value="PurM-like, N-terminal domain"/>
    <property type="match status" value="1"/>
</dbReference>
<feature type="domain" description="PurM-like C-terminal" evidence="3">
    <location>
        <begin position="175"/>
        <end position="325"/>
    </location>
</feature>